<dbReference type="SMART" id="SM00342">
    <property type="entry name" value="HTH_ARAC"/>
    <property type="match status" value="1"/>
</dbReference>
<dbReference type="EMBL" id="JBELPZ010000003">
    <property type="protein sequence ID" value="MFL9843844.1"/>
    <property type="molecule type" value="Genomic_DNA"/>
</dbReference>
<sequence>MAKHIAYYYFHWSDSEHFHRIFTFYPNYNHALTVYKNSDVELFEASSKVSTSQKESLTVLYSVNTHHSAKVDLSGPFNKIGIVFNPAGINHFLKKPLGTYTFNPPFDYFDHFGNMLHKVLGQVYAEQDAEKKGEMLDVFFESIYNGFEEPIAKAALMQVLNSNGTVKVEELSEKTGINRKTLLRLFKKHFCASVEEYKKMVMFRNALNYSQQHDDASLTDVALYNLYYDQAHFIKHFKSVTRQSPKTLLHHLTHLGGQEALYWHFEE</sequence>
<reference evidence="2 3" key="1">
    <citation type="submission" date="2024-06" db="EMBL/GenBank/DDBJ databases">
        <authorList>
            <person name="Kaempfer P."/>
            <person name="Viver T."/>
        </authorList>
    </citation>
    <scope>NUCLEOTIDE SEQUENCE [LARGE SCALE GENOMIC DNA]</scope>
    <source>
        <strain evidence="2 3">ST-119</strain>
    </source>
</reference>
<gene>
    <name evidence="2" type="ORF">ABS766_05365</name>
</gene>
<evidence type="ECO:0000313" key="3">
    <source>
        <dbReference type="Proteomes" id="UP001629156"/>
    </source>
</evidence>
<accession>A0ABW8YUU0</accession>
<dbReference type="Gene3D" id="1.10.10.60">
    <property type="entry name" value="Homeodomain-like"/>
    <property type="match status" value="1"/>
</dbReference>
<dbReference type="Pfam" id="PF12833">
    <property type="entry name" value="HTH_18"/>
    <property type="match status" value="1"/>
</dbReference>
<evidence type="ECO:0000259" key="1">
    <source>
        <dbReference type="PROSITE" id="PS01124"/>
    </source>
</evidence>
<keyword evidence="3" id="KW-1185">Reference proteome</keyword>
<evidence type="ECO:0000313" key="2">
    <source>
        <dbReference type="EMBL" id="MFL9843844.1"/>
    </source>
</evidence>
<name>A0ABW8YUU0_9FLAO</name>
<dbReference type="RefSeq" id="WP_408084092.1">
    <property type="nucleotide sequence ID" value="NZ_JBELPZ010000003.1"/>
</dbReference>
<organism evidence="2 3">
    <name type="scientific">Flavobacterium rhizosphaerae</name>
    <dbReference type="NCBI Taxonomy" id="3163298"/>
    <lineage>
        <taxon>Bacteria</taxon>
        <taxon>Pseudomonadati</taxon>
        <taxon>Bacteroidota</taxon>
        <taxon>Flavobacteriia</taxon>
        <taxon>Flavobacteriales</taxon>
        <taxon>Flavobacteriaceae</taxon>
        <taxon>Flavobacterium</taxon>
    </lineage>
</organism>
<dbReference type="Proteomes" id="UP001629156">
    <property type="component" value="Unassembled WGS sequence"/>
</dbReference>
<protein>
    <submittedName>
        <fullName evidence="2">Helix-turn-helix domain-containing protein</fullName>
    </submittedName>
</protein>
<proteinExistence type="predicted"/>
<comment type="caution">
    <text evidence="2">The sequence shown here is derived from an EMBL/GenBank/DDBJ whole genome shotgun (WGS) entry which is preliminary data.</text>
</comment>
<dbReference type="InterPro" id="IPR018060">
    <property type="entry name" value="HTH_AraC"/>
</dbReference>
<dbReference type="PROSITE" id="PS01124">
    <property type="entry name" value="HTH_ARAC_FAMILY_2"/>
    <property type="match status" value="1"/>
</dbReference>
<feature type="domain" description="HTH araC/xylS-type" evidence="1">
    <location>
        <begin position="141"/>
        <end position="251"/>
    </location>
</feature>